<keyword evidence="1" id="KW-0500">Molybdenum</keyword>
<dbReference type="STRING" id="1219011.GCA_001895045_00904"/>
<dbReference type="KEGG" id="rcr:NCTC10994_00249"/>
<name>A0A2X4WWQ6_9NOCA</name>
<dbReference type="FunFam" id="3.30.365.10:FF:000001">
    <property type="entry name" value="Xanthine dehydrogenase oxidase"/>
    <property type="match status" value="1"/>
</dbReference>
<protein>
    <submittedName>
        <fullName evidence="5">Nicotine dehydrogenase large subunit</fullName>
        <ecNumber evidence="5">1.2.7.4</ecNumber>
        <ecNumber evidence="5">1.5.99.4</ecNumber>
    </submittedName>
</protein>
<comment type="cofactor">
    <cofactor evidence="3">
        <name>Mo-molybdopterin cytosine dinucleotide</name>
        <dbReference type="ChEBI" id="CHEBI:71308"/>
    </cofactor>
</comment>
<dbReference type="SUPFAM" id="SSF54665">
    <property type="entry name" value="CO dehydrogenase molybdoprotein N-domain-like"/>
    <property type="match status" value="1"/>
</dbReference>
<dbReference type="GO" id="GO:0018535">
    <property type="term" value="F:nicotine dehydrogenase activity"/>
    <property type="evidence" value="ECO:0007669"/>
    <property type="project" value="UniProtKB-EC"/>
</dbReference>
<reference evidence="5 6" key="1">
    <citation type="submission" date="2018-06" db="EMBL/GenBank/DDBJ databases">
        <authorList>
            <consortium name="Pathogen Informatics"/>
            <person name="Doyle S."/>
        </authorList>
    </citation>
    <scope>NUCLEOTIDE SEQUENCE [LARGE SCALE GENOMIC DNA]</scope>
    <source>
        <strain evidence="5 6">NCTC10994</strain>
    </source>
</reference>
<dbReference type="Gene3D" id="3.90.1170.50">
    <property type="entry name" value="Aldehyde oxidase/xanthine dehydrogenase, a/b hammerhead"/>
    <property type="match status" value="1"/>
</dbReference>
<keyword evidence="2 5" id="KW-0560">Oxidoreductase</keyword>
<gene>
    <name evidence="5" type="primary">ndhC_2</name>
    <name evidence="5" type="ORF">NCTC10994_00249</name>
</gene>
<evidence type="ECO:0000256" key="1">
    <source>
        <dbReference type="ARBA" id="ARBA00022505"/>
    </source>
</evidence>
<dbReference type="Proteomes" id="UP000249091">
    <property type="component" value="Chromosome 1"/>
</dbReference>
<dbReference type="EC" id="1.2.7.4" evidence="5"/>
<keyword evidence="6" id="KW-1185">Reference proteome</keyword>
<dbReference type="Gene3D" id="3.30.365.10">
    <property type="entry name" value="Aldehyde oxidase/xanthine dehydrogenase, molybdopterin binding domain"/>
    <property type="match status" value="4"/>
</dbReference>
<dbReference type="Pfam" id="PF20256">
    <property type="entry name" value="MoCoBD_2"/>
    <property type="match status" value="1"/>
</dbReference>
<feature type="domain" description="Aldehyde oxidase/xanthine dehydrogenase a/b hammerhead" evidence="4">
    <location>
        <begin position="53"/>
        <end position="167"/>
    </location>
</feature>
<dbReference type="SMART" id="SM01008">
    <property type="entry name" value="Ald_Xan_dh_C"/>
    <property type="match status" value="1"/>
</dbReference>
<dbReference type="SUPFAM" id="SSF56003">
    <property type="entry name" value="Molybdenum cofactor-binding domain"/>
    <property type="match status" value="1"/>
</dbReference>
<dbReference type="InterPro" id="IPR046867">
    <property type="entry name" value="AldOxase/xan_DH_MoCoBD2"/>
</dbReference>
<dbReference type="Pfam" id="PF02738">
    <property type="entry name" value="MoCoBD_1"/>
    <property type="match status" value="1"/>
</dbReference>
<evidence type="ECO:0000313" key="6">
    <source>
        <dbReference type="Proteomes" id="UP000249091"/>
    </source>
</evidence>
<organism evidence="5 6">
    <name type="scientific">Rhodococcus coprophilus</name>
    <dbReference type="NCBI Taxonomy" id="38310"/>
    <lineage>
        <taxon>Bacteria</taxon>
        <taxon>Bacillati</taxon>
        <taxon>Actinomycetota</taxon>
        <taxon>Actinomycetes</taxon>
        <taxon>Mycobacteriales</taxon>
        <taxon>Nocardiaceae</taxon>
        <taxon>Rhodococcus</taxon>
    </lineage>
</organism>
<dbReference type="InterPro" id="IPR008274">
    <property type="entry name" value="AldOxase/xan_DH_MoCoBD1"/>
</dbReference>
<evidence type="ECO:0000256" key="2">
    <source>
        <dbReference type="ARBA" id="ARBA00023002"/>
    </source>
</evidence>
<sequence>MNGELPHDTFTIVYPHVILRVATSTAMTRTQAPPATGVVGTSVPRIEDLRLVTGAGTFVDDVTRPGMVHACFVRSPLPRARIGSVDASAALQLDGVFAVYTAAELNTVAHQISYALDMPGMPPVPRPPLAEEEVRFVGDPVALVVAADRYIAEDAAELVEVEYEPLEPVLDYVTADTSPHLVHAGFAGNSAGEMAGRPASDLDPIFDSAAHVVQQQIFQQAYLPVPMETRGLVAEWSASTAEMTVWISTQSPHEVRGFCARLLGIDEHRVRVVARDTGGGFGLKVAPLREEICVQLAARKLGTAVKWIEDRQENLMSSGMARHEHADVRMAFDAEARILAAGMDHVQNVGAYPTPSPLTAGVVVGMLFPGPYRVPDASFSVKFHYSNTVGRLAYRGPWQFESVAREVLLDHAARRIGIDPVELRRRNMIRREDLPAFNPHGMPLDHISPLETLEQAVAMLGYEDFREEQKRARTEGRYLGVGTCTYVEPTTGGTSFHSTEGATIRIEPTGKVNVYVAGGSAGNSLETTVVQLTADALGVAMADVRTIQGDTAITPFGAGTGGSRSGSMTAGAIAETARGLRERIVAIAAHRLGTVPDEIDFVNSIASVRNAPDKSLSLAEIADIAYFQGEALPPGVPPGLEASGRYRTPHMMIWANATHVCTCEVDVETGKVSLLRYIVSEDCGKMINPAVVEGQICGGTVQGIGGALYEHLAYDDSGNPVATTFMDYLLPTASEIPVIEIGHVDTPSPGPGNFKGVGEGGAIGATPAVLNAVADALAPFGIELSQLPLSPSAVLRMIDEARAAGKGTE</sequence>
<dbReference type="InterPro" id="IPR036856">
    <property type="entry name" value="Ald_Oxase/Xan_DH_a/b_sf"/>
</dbReference>
<dbReference type="EC" id="1.5.99.4" evidence="5"/>
<dbReference type="GO" id="GO:0043885">
    <property type="term" value="F:anaerobic carbon-monoxide dehydrogenase activity"/>
    <property type="evidence" value="ECO:0007669"/>
    <property type="project" value="UniProtKB-EC"/>
</dbReference>
<dbReference type="InterPro" id="IPR000674">
    <property type="entry name" value="Ald_Oxase/Xan_DH_a/b"/>
</dbReference>
<dbReference type="InterPro" id="IPR016208">
    <property type="entry name" value="Ald_Oxase/xanthine_DH-like"/>
</dbReference>
<dbReference type="PANTHER" id="PTHR11908">
    <property type="entry name" value="XANTHINE DEHYDROGENASE"/>
    <property type="match status" value="1"/>
</dbReference>
<dbReference type="AlphaFoldDB" id="A0A2X4WWQ6"/>
<dbReference type="Pfam" id="PF01315">
    <property type="entry name" value="Ald_Xan_dh_C"/>
    <property type="match status" value="1"/>
</dbReference>
<dbReference type="EMBL" id="LS483468">
    <property type="protein sequence ID" value="SQI28504.1"/>
    <property type="molecule type" value="Genomic_DNA"/>
</dbReference>
<evidence type="ECO:0000313" key="5">
    <source>
        <dbReference type="EMBL" id="SQI28504.1"/>
    </source>
</evidence>
<evidence type="ECO:0000259" key="4">
    <source>
        <dbReference type="SMART" id="SM01008"/>
    </source>
</evidence>
<proteinExistence type="predicted"/>
<dbReference type="PANTHER" id="PTHR11908:SF132">
    <property type="entry name" value="ALDEHYDE OXIDASE 1-RELATED"/>
    <property type="match status" value="1"/>
</dbReference>
<evidence type="ECO:0000256" key="3">
    <source>
        <dbReference type="ARBA" id="ARBA00053029"/>
    </source>
</evidence>
<dbReference type="GO" id="GO:0005506">
    <property type="term" value="F:iron ion binding"/>
    <property type="evidence" value="ECO:0007669"/>
    <property type="project" value="InterPro"/>
</dbReference>
<accession>A0A2X4WWQ6</accession>
<dbReference type="InterPro" id="IPR037165">
    <property type="entry name" value="AldOxase/xan_DH_Mopterin-bd_sf"/>
</dbReference>